<evidence type="ECO:0000256" key="1">
    <source>
        <dbReference type="SAM" id="Phobius"/>
    </source>
</evidence>
<dbReference type="Proteomes" id="UP000250266">
    <property type="component" value="Unassembled WGS sequence"/>
</dbReference>
<proteinExistence type="predicted"/>
<keyword evidence="1" id="KW-0812">Transmembrane</keyword>
<gene>
    <name evidence="2" type="ORF">K432DRAFT_73532</name>
</gene>
<evidence type="ECO:0000313" key="2">
    <source>
        <dbReference type="EMBL" id="OCK85073.1"/>
    </source>
</evidence>
<keyword evidence="3" id="KW-1185">Reference proteome</keyword>
<feature type="transmembrane region" description="Helical" evidence="1">
    <location>
        <begin position="60"/>
        <end position="80"/>
    </location>
</feature>
<accession>A0A8E2EJR4</accession>
<name>A0A8E2EJR4_9PEZI</name>
<organism evidence="2 3">
    <name type="scientific">Lepidopterella palustris CBS 459.81</name>
    <dbReference type="NCBI Taxonomy" id="1314670"/>
    <lineage>
        <taxon>Eukaryota</taxon>
        <taxon>Fungi</taxon>
        <taxon>Dikarya</taxon>
        <taxon>Ascomycota</taxon>
        <taxon>Pezizomycotina</taxon>
        <taxon>Dothideomycetes</taxon>
        <taxon>Pleosporomycetidae</taxon>
        <taxon>Mytilinidiales</taxon>
        <taxon>Argynnaceae</taxon>
        <taxon>Lepidopterella</taxon>
    </lineage>
</organism>
<reference evidence="2 3" key="1">
    <citation type="journal article" date="2016" name="Nat. Commun.">
        <title>Ectomycorrhizal ecology is imprinted in the genome of the dominant symbiotic fungus Cenococcum geophilum.</title>
        <authorList>
            <consortium name="DOE Joint Genome Institute"/>
            <person name="Peter M."/>
            <person name="Kohler A."/>
            <person name="Ohm R.A."/>
            <person name="Kuo A."/>
            <person name="Krutzmann J."/>
            <person name="Morin E."/>
            <person name="Arend M."/>
            <person name="Barry K.W."/>
            <person name="Binder M."/>
            <person name="Choi C."/>
            <person name="Clum A."/>
            <person name="Copeland A."/>
            <person name="Grisel N."/>
            <person name="Haridas S."/>
            <person name="Kipfer T."/>
            <person name="LaButti K."/>
            <person name="Lindquist E."/>
            <person name="Lipzen A."/>
            <person name="Maire R."/>
            <person name="Meier B."/>
            <person name="Mihaltcheva S."/>
            <person name="Molinier V."/>
            <person name="Murat C."/>
            <person name="Poggeler S."/>
            <person name="Quandt C.A."/>
            <person name="Sperisen C."/>
            <person name="Tritt A."/>
            <person name="Tisserant E."/>
            <person name="Crous P.W."/>
            <person name="Henrissat B."/>
            <person name="Nehls U."/>
            <person name="Egli S."/>
            <person name="Spatafora J.W."/>
            <person name="Grigoriev I.V."/>
            <person name="Martin F.M."/>
        </authorList>
    </citation>
    <scope>NUCLEOTIDE SEQUENCE [LARGE SCALE GENOMIC DNA]</scope>
    <source>
        <strain evidence="2 3">CBS 459.81</strain>
    </source>
</reference>
<keyword evidence="1" id="KW-0472">Membrane</keyword>
<evidence type="ECO:0008006" key="4">
    <source>
        <dbReference type="Google" id="ProtNLM"/>
    </source>
</evidence>
<dbReference type="EMBL" id="KV744825">
    <property type="protein sequence ID" value="OCK85073.1"/>
    <property type="molecule type" value="Genomic_DNA"/>
</dbReference>
<sequence length="119" mass="13712">MNENVEEVWLDVEELHVPFCLDPCLQSHYSCRFGGDILDLFLWAVGEVAVVSIVGHGDLVLVRIGVGVFLWGFEMPIYIYSLFRQITMGFWAPFYASRRLLRQCGVTSIRRCYENCQLS</sequence>
<evidence type="ECO:0000313" key="3">
    <source>
        <dbReference type="Proteomes" id="UP000250266"/>
    </source>
</evidence>
<keyword evidence="1" id="KW-1133">Transmembrane helix</keyword>
<dbReference type="AlphaFoldDB" id="A0A8E2EJR4"/>
<protein>
    <recommendedName>
        <fullName evidence="4">Transmembrane protein</fullName>
    </recommendedName>
</protein>